<gene>
    <name evidence="6" type="ORF">SAMN05443244_0511</name>
</gene>
<proteinExistence type="inferred from homology"/>
<name>A0A1H4JCF9_9BACT</name>
<dbReference type="InterPro" id="IPR017871">
    <property type="entry name" value="ABC_transporter-like_CS"/>
</dbReference>
<protein>
    <submittedName>
        <fullName evidence="6">Putative ABC transport system ATP-binding protein</fullName>
    </submittedName>
</protein>
<organism evidence="6 7">
    <name type="scientific">Terriglobus roseus</name>
    <dbReference type="NCBI Taxonomy" id="392734"/>
    <lineage>
        <taxon>Bacteria</taxon>
        <taxon>Pseudomonadati</taxon>
        <taxon>Acidobacteriota</taxon>
        <taxon>Terriglobia</taxon>
        <taxon>Terriglobales</taxon>
        <taxon>Acidobacteriaceae</taxon>
        <taxon>Terriglobus</taxon>
    </lineage>
</organism>
<reference evidence="6 7" key="1">
    <citation type="submission" date="2016-10" db="EMBL/GenBank/DDBJ databases">
        <authorList>
            <person name="de Groot N.N."/>
        </authorList>
    </citation>
    <scope>NUCLEOTIDE SEQUENCE [LARGE SCALE GENOMIC DNA]</scope>
    <source>
        <strain evidence="6 7">AB35.6</strain>
    </source>
</reference>
<evidence type="ECO:0000256" key="2">
    <source>
        <dbReference type="ARBA" id="ARBA00022741"/>
    </source>
</evidence>
<dbReference type="InterPro" id="IPR027417">
    <property type="entry name" value="P-loop_NTPase"/>
</dbReference>
<evidence type="ECO:0000256" key="1">
    <source>
        <dbReference type="ARBA" id="ARBA00022448"/>
    </source>
</evidence>
<evidence type="ECO:0000256" key="3">
    <source>
        <dbReference type="ARBA" id="ARBA00022840"/>
    </source>
</evidence>
<dbReference type="GO" id="GO:0016887">
    <property type="term" value="F:ATP hydrolysis activity"/>
    <property type="evidence" value="ECO:0007669"/>
    <property type="project" value="InterPro"/>
</dbReference>
<dbReference type="PROSITE" id="PS50893">
    <property type="entry name" value="ABC_TRANSPORTER_2"/>
    <property type="match status" value="1"/>
</dbReference>
<dbReference type="GO" id="GO:0098796">
    <property type="term" value="C:membrane protein complex"/>
    <property type="evidence" value="ECO:0007669"/>
    <property type="project" value="UniProtKB-ARBA"/>
</dbReference>
<dbReference type="PANTHER" id="PTHR24220">
    <property type="entry name" value="IMPORT ATP-BINDING PROTEIN"/>
    <property type="match status" value="1"/>
</dbReference>
<evidence type="ECO:0000313" key="7">
    <source>
        <dbReference type="Proteomes" id="UP000182409"/>
    </source>
</evidence>
<keyword evidence="1" id="KW-0813">Transport</keyword>
<dbReference type="AlphaFoldDB" id="A0A1H4JCF9"/>
<sequence>MPQRQALYHRAQSGTISLHHPSNVAKFLKASASLNPETSTASSAAPSIRVAGLRKSIRNGPRTIEILRGITFDVTPGEFVAIVGSSGSGKSTLLGLLAGLDTPTEGNVTLQGTAISYLAEDKLAEVRGRLIGFVFQSYQLIPTLTALENVLLPHELNAPSMEQAAGIARAKDLLAAVGLAERADHYPVQLSGGEQQRVALARAFILRPPIVLADEPTGNLDTHNGAHIMQLLLDLNRQEGTTLVLVTHDPAVAAHATRVLTVRDGEVISDIYKMPEQA</sequence>
<keyword evidence="3 6" id="KW-0067">ATP-binding</keyword>
<dbReference type="Proteomes" id="UP000182409">
    <property type="component" value="Unassembled WGS sequence"/>
</dbReference>
<dbReference type="PROSITE" id="PS00211">
    <property type="entry name" value="ABC_TRANSPORTER_1"/>
    <property type="match status" value="1"/>
</dbReference>
<evidence type="ECO:0000313" key="6">
    <source>
        <dbReference type="EMBL" id="SEB43765.1"/>
    </source>
</evidence>
<comment type="similarity">
    <text evidence="4">Belongs to the ABC transporter superfamily. Macrolide exporter (TC 3.A.1.122) family.</text>
</comment>
<evidence type="ECO:0000259" key="5">
    <source>
        <dbReference type="PROSITE" id="PS50893"/>
    </source>
</evidence>
<evidence type="ECO:0000256" key="4">
    <source>
        <dbReference type="ARBA" id="ARBA00038388"/>
    </source>
</evidence>
<dbReference type="InterPro" id="IPR017911">
    <property type="entry name" value="MacB-like_ATP-bd"/>
</dbReference>
<dbReference type="GO" id="GO:0022857">
    <property type="term" value="F:transmembrane transporter activity"/>
    <property type="evidence" value="ECO:0007669"/>
    <property type="project" value="TreeGrafter"/>
</dbReference>
<dbReference type="GO" id="GO:0005886">
    <property type="term" value="C:plasma membrane"/>
    <property type="evidence" value="ECO:0007669"/>
    <property type="project" value="TreeGrafter"/>
</dbReference>
<dbReference type="InterPro" id="IPR015854">
    <property type="entry name" value="ABC_transpr_LolD-like"/>
</dbReference>
<dbReference type="InterPro" id="IPR003593">
    <property type="entry name" value="AAA+_ATPase"/>
</dbReference>
<dbReference type="SUPFAM" id="SSF52540">
    <property type="entry name" value="P-loop containing nucleoside triphosphate hydrolases"/>
    <property type="match status" value="1"/>
</dbReference>
<dbReference type="EMBL" id="FNSD01000001">
    <property type="protein sequence ID" value="SEB43765.1"/>
    <property type="molecule type" value="Genomic_DNA"/>
</dbReference>
<dbReference type="FunFam" id="3.40.50.300:FF:000032">
    <property type="entry name" value="Export ABC transporter ATP-binding protein"/>
    <property type="match status" value="1"/>
</dbReference>
<dbReference type="Pfam" id="PF00005">
    <property type="entry name" value="ABC_tran"/>
    <property type="match status" value="1"/>
</dbReference>
<dbReference type="CDD" id="cd03255">
    <property type="entry name" value="ABC_MJ0796_LolCDE_FtsE"/>
    <property type="match status" value="1"/>
</dbReference>
<feature type="domain" description="ABC transporter" evidence="5">
    <location>
        <begin position="48"/>
        <end position="277"/>
    </location>
</feature>
<dbReference type="Gene3D" id="3.40.50.300">
    <property type="entry name" value="P-loop containing nucleotide triphosphate hydrolases"/>
    <property type="match status" value="1"/>
</dbReference>
<dbReference type="SMART" id="SM00382">
    <property type="entry name" value="AAA"/>
    <property type="match status" value="1"/>
</dbReference>
<dbReference type="InterPro" id="IPR003439">
    <property type="entry name" value="ABC_transporter-like_ATP-bd"/>
</dbReference>
<dbReference type="GO" id="GO:0005524">
    <property type="term" value="F:ATP binding"/>
    <property type="evidence" value="ECO:0007669"/>
    <property type="project" value="UniProtKB-KW"/>
</dbReference>
<accession>A0A1H4JCF9</accession>
<dbReference type="PANTHER" id="PTHR24220:SF685">
    <property type="entry name" value="ABC TRANSPORTER RELATED"/>
    <property type="match status" value="1"/>
</dbReference>
<keyword evidence="2" id="KW-0547">Nucleotide-binding</keyword>